<gene>
    <name evidence="4" type="ORF">D2V08_08540</name>
</gene>
<dbReference type="GO" id="GO:0004553">
    <property type="term" value="F:hydrolase activity, hydrolyzing O-glycosyl compounds"/>
    <property type="evidence" value="ECO:0007669"/>
    <property type="project" value="InterPro"/>
</dbReference>
<dbReference type="RefSeq" id="WP_119607611.1">
    <property type="nucleotide sequence ID" value="NZ_QXFH01000070.1"/>
</dbReference>
<proteinExistence type="predicted"/>
<keyword evidence="4" id="KW-0378">Hydrolase</keyword>
<evidence type="ECO:0000259" key="2">
    <source>
        <dbReference type="Pfam" id="PF06452"/>
    </source>
</evidence>
<feature type="chain" id="PRO_5017363999" evidence="1">
    <location>
        <begin position="20"/>
        <end position="883"/>
    </location>
</feature>
<dbReference type="CDD" id="cd09618">
    <property type="entry name" value="CBM9_like_2"/>
    <property type="match status" value="1"/>
</dbReference>
<organism evidence="4 5">
    <name type="scientific">Flagellimonas lutimaris</name>
    <dbReference type="NCBI Taxonomy" id="475082"/>
    <lineage>
        <taxon>Bacteria</taxon>
        <taxon>Pseudomonadati</taxon>
        <taxon>Bacteroidota</taxon>
        <taxon>Flavobacteriia</taxon>
        <taxon>Flavobacteriales</taxon>
        <taxon>Flavobacteriaceae</taxon>
        <taxon>Flagellimonas</taxon>
    </lineage>
</organism>
<name>A0A3A1N9R1_9FLAO</name>
<evidence type="ECO:0000313" key="4">
    <source>
        <dbReference type="EMBL" id="RIV35387.1"/>
    </source>
</evidence>
<comment type="caution">
    <text evidence="4">The sequence shown here is derived from an EMBL/GenBank/DDBJ whole genome shotgun (WGS) entry which is preliminary data.</text>
</comment>
<dbReference type="AlphaFoldDB" id="A0A3A1N9R1"/>
<feature type="domain" description="DUF5916" evidence="3">
    <location>
        <begin position="238"/>
        <end position="879"/>
    </location>
</feature>
<dbReference type="OrthoDB" id="9786766at2"/>
<accession>A0A3A1N9R1</accession>
<dbReference type="GO" id="GO:0016052">
    <property type="term" value="P:carbohydrate catabolic process"/>
    <property type="evidence" value="ECO:0007669"/>
    <property type="project" value="InterPro"/>
</dbReference>
<feature type="signal peptide" evidence="1">
    <location>
        <begin position="1"/>
        <end position="19"/>
    </location>
</feature>
<dbReference type="InterPro" id="IPR045670">
    <property type="entry name" value="DUF5916"/>
</dbReference>
<evidence type="ECO:0000313" key="5">
    <source>
        <dbReference type="Proteomes" id="UP000266067"/>
    </source>
</evidence>
<protein>
    <submittedName>
        <fullName evidence="4">Hydrolase</fullName>
    </submittedName>
</protein>
<dbReference type="Pfam" id="PF19313">
    <property type="entry name" value="DUF5916"/>
    <property type="match status" value="1"/>
</dbReference>
<feature type="domain" description="Carbohydrate-binding" evidence="2">
    <location>
        <begin position="44"/>
        <end position="196"/>
    </location>
</feature>
<dbReference type="Proteomes" id="UP000266067">
    <property type="component" value="Unassembled WGS sequence"/>
</dbReference>
<keyword evidence="1" id="KW-0732">Signal</keyword>
<sequence length="883" mass="101579">MRNAVLVFFSLFFVYNLQAQDSTEVIIKKKYTTKALGEYAAPTINGILEDEAWNLVEWGGDYIEWQPDENTPPSHQTKFKILYDSKNLYIGVRCYDDEPDKIVKRLSRRDGFDGDWVEFNIDSYFDKRTAFSFTITAAGVKGDEFISNNGNNWDSSWNPIWYAKAHLDDEGWTAELRIPLSQLKFGSAEEQVWGFQSTRRFFRNEERSVWQRKPVDQPGWVSEFGELHGLKNIEPQKQLEIQPYTVAKTETYEAEEGNPFRDGSESNITAGLDAKIGITNDLTLDLTVNPDFGQVDADPSAIALDGFQIFFQERRPFFVENKNIFDFRVSQSEAGNTFGSDNIFYSRRIGRSPQGYPDTADDEFVDQPDNTPIIGAAKFSGKTKDGWAIGVLESVTAQRTATILNGNGNARKEMVEPLTNYFVGRLQKDFNQRNSYIGGIFTATNREQIPEQLNFLHDAAYTGGFDFKHQWANRDWYLGGNITMSHVRGSEEAITNTQESITHLFNRVGADHVAVDTTRTSMTGTGGNVQIGKVGNGHWKFESGATWRSPELELNDIGFQRQADDVRHYTWIGYQTLKPDSTFRRVGINYNHWTAWDFQGNHNYLQFNTNSWQNWKNNWRTNIGFNYAPIEYSNFALRGGPRLRQSPWVSFWNGINTDYRKKLRFSFFHNGRKALDNSIKTYYMEGGFVYQPLNALRISVFPSLRINQDKLQFIDNFDDVNGSPRYLNGEINQRTLSMSFRLNYTINPNLTIQYWGQPFISRGRYSNFKHIIDPIAKTFDNRFVQYNNQQTSLVDGTYAIDEDLDGVTDFSFDDPDFSFVQFRSNLVIRWEYIPGSEIFLVWSQDVTQSGNPAEGLLPSLGDNIFGQKPHNIFLLKATYRFVL</sequence>
<keyword evidence="5" id="KW-1185">Reference proteome</keyword>
<evidence type="ECO:0000256" key="1">
    <source>
        <dbReference type="SAM" id="SignalP"/>
    </source>
</evidence>
<dbReference type="InterPro" id="IPR010502">
    <property type="entry name" value="Carb-bd_dom_fam9"/>
</dbReference>
<dbReference type="Gene3D" id="2.60.40.1190">
    <property type="match status" value="1"/>
</dbReference>
<dbReference type="SUPFAM" id="SSF49344">
    <property type="entry name" value="CBD9-like"/>
    <property type="match status" value="1"/>
</dbReference>
<dbReference type="GO" id="GO:0030246">
    <property type="term" value="F:carbohydrate binding"/>
    <property type="evidence" value="ECO:0007669"/>
    <property type="project" value="InterPro"/>
</dbReference>
<dbReference type="Pfam" id="PF06452">
    <property type="entry name" value="CBM9_1"/>
    <property type="match status" value="1"/>
</dbReference>
<dbReference type="EMBL" id="QXFH01000070">
    <property type="protein sequence ID" value="RIV35387.1"/>
    <property type="molecule type" value="Genomic_DNA"/>
</dbReference>
<reference evidence="4 5" key="1">
    <citation type="submission" date="2018-08" db="EMBL/GenBank/DDBJ databases">
        <title>Proposal of Muricauda 72 sp.nov. and Muricauda NH166 sp.nov., isolated from seawater.</title>
        <authorList>
            <person name="Cheng H."/>
            <person name="Wu Y.-H."/>
            <person name="Guo L.-L."/>
            <person name="Xu X.-W."/>
        </authorList>
    </citation>
    <scope>NUCLEOTIDE SEQUENCE [LARGE SCALE GENOMIC DNA]</scope>
    <source>
        <strain evidence="4 5">KCTC 22173</strain>
    </source>
</reference>
<evidence type="ECO:0000259" key="3">
    <source>
        <dbReference type="Pfam" id="PF19313"/>
    </source>
</evidence>